<dbReference type="Pfam" id="PF11239">
    <property type="entry name" value="DUF3040"/>
    <property type="match status" value="1"/>
</dbReference>
<keyword evidence="2" id="KW-1133">Transmembrane helix</keyword>
<dbReference type="Proteomes" id="UP000489190">
    <property type="component" value="Unassembled WGS sequence"/>
</dbReference>
<sequence length="88" mass="9503">MGKRHPDLPAWQWRSNPQGTHSASHQALSLLAVAMMVLAFLLLATGVFSNNASSAVIGLVALFAGMAIQRQSRQLDAKAQQAQRSKTF</sequence>
<dbReference type="EMBL" id="WIVU01000025">
    <property type="protein sequence ID" value="MQU06715.1"/>
    <property type="molecule type" value="Genomic_DNA"/>
</dbReference>
<evidence type="ECO:0000313" key="9">
    <source>
        <dbReference type="Proteomes" id="UP000447574"/>
    </source>
</evidence>
<evidence type="ECO:0000256" key="1">
    <source>
        <dbReference type="SAM" id="MobiDB-lite"/>
    </source>
</evidence>
<feature type="transmembrane region" description="Helical" evidence="2">
    <location>
        <begin position="27"/>
        <end position="46"/>
    </location>
</feature>
<evidence type="ECO:0000313" key="8">
    <source>
        <dbReference type="Proteomes" id="UP000441404"/>
    </source>
</evidence>
<dbReference type="InterPro" id="IPR021401">
    <property type="entry name" value="DUF3040"/>
</dbReference>
<keyword evidence="2" id="KW-0812">Transmembrane</keyword>
<accession>A0A6A7YLT3</accession>
<comment type="caution">
    <text evidence="7">The sequence shown here is derived from an EMBL/GenBank/DDBJ whole genome shotgun (WGS) entry which is preliminary data.</text>
</comment>
<dbReference type="EMBL" id="WIWF01000192">
    <property type="protein sequence ID" value="MQT77806.1"/>
    <property type="molecule type" value="Genomic_DNA"/>
</dbReference>
<feature type="region of interest" description="Disordered" evidence="1">
    <location>
        <begin position="1"/>
        <end position="21"/>
    </location>
</feature>
<feature type="transmembrane region" description="Helical" evidence="2">
    <location>
        <begin position="52"/>
        <end position="68"/>
    </location>
</feature>
<dbReference type="Proteomes" id="UP000447574">
    <property type="component" value="Unassembled WGS sequence"/>
</dbReference>
<proteinExistence type="predicted"/>
<evidence type="ECO:0000313" key="4">
    <source>
        <dbReference type="EMBL" id="MQT77806.1"/>
    </source>
</evidence>
<evidence type="ECO:0000256" key="2">
    <source>
        <dbReference type="SAM" id="Phobius"/>
    </source>
</evidence>
<evidence type="ECO:0000313" key="7">
    <source>
        <dbReference type="EMBL" id="MQU45614.1"/>
    </source>
</evidence>
<organism evidence="7 10">
    <name type="scientific">Pseudomonas helleri</name>
    <dbReference type="NCBI Taxonomy" id="1608996"/>
    <lineage>
        <taxon>Bacteria</taxon>
        <taxon>Pseudomonadati</taxon>
        <taxon>Pseudomonadota</taxon>
        <taxon>Gammaproteobacteria</taxon>
        <taxon>Pseudomonadales</taxon>
        <taxon>Pseudomonadaceae</taxon>
        <taxon>Pseudomonas</taxon>
    </lineage>
</organism>
<reference evidence="8 9" key="1">
    <citation type="submission" date="2019-10" db="EMBL/GenBank/DDBJ databases">
        <title>Evaluation of single-gene subtyping targets for Pseudomonas.</title>
        <authorList>
            <person name="Reichler S.J."/>
            <person name="Orsi R.H."/>
            <person name="Wiedmann M."/>
            <person name="Martin N.H."/>
            <person name="Murphy S.I."/>
        </authorList>
    </citation>
    <scope>NUCLEOTIDE SEQUENCE [LARGE SCALE GENOMIC DNA]</scope>
    <source>
        <strain evidence="6 11">FSL R10-1637</strain>
        <strain evidence="7 10">FSL R10-1876</strain>
        <strain evidence="4 9">FSL R10-2932</strain>
        <strain evidence="5 12">FSL R10-3254</strain>
        <strain evidence="3 8">FSL R10-3257</strain>
    </source>
</reference>
<protein>
    <submittedName>
        <fullName evidence="7">DUF3040 domain-containing protein</fullName>
    </submittedName>
</protein>
<evidence type="ECO:0000313" key="12">
    <source>
        <dbReference type="Proteomes" id="UP000489190"/>
    </source>
</evidence>
<name>A0A6A7YLT3_9PSED</name>
<dbReference type="EMBL" id="WIVV01000177">
    <property type="protein sequence ID" value="MQU45614.1"/>
    <property type="molecule type" value="Genomic_DNA"/>
</dbReference>
<dbReference type="EMBL" id="WIWJ01000060">
    <property type="protein sequence ID" value="MQT49606.1"/>
    <property type="molecule type" value="Genomic_DNA"/>
</dbReference>
<dbReference type="RefSeq" id="WP_123750348.1">
    <property type="nucleotide sequence ID" value="NZ_CAKZJC010000288.1"/>
</dbReference>
<dbReference type="Proteomes" id="UP000478064">
    <property type="component" value="Unassembled WGS sequence"/>
</dbReference>
<evidence type="ECO:0000313" key="3">
    <source>
        <dbReference type="EMBL" id="MQT49606.1"/>
    </source>
</evidence>
<dbReference type="EMBL" id="WIWI01000089">
    <property type="protein sequence ID" value="MQT92158.1"/>
    <property type="molecule type" value="Genomic_DNA"/>
</dbReference>
<evidence type="ECO:0000313" key="11">
    <source>
        <dbReference type="Proteomes" id="UP000478064"/>
    </source>
</evidence>
<gene>
    <name evidence="6" type="ORF">GHO27_13545</name>
    <name evidence="7" type="ORF">GHO28_24380</name>
    <name evidence="4" type="ORF">GHO37_26535</name>
    <name evidence="5" type="ORF">GHO39_23945</name>
    <name evidence="3" type="ORF">GHO40_23170</name>
</gene>
<dbReference type="Proteomes" id="UP000466863">
    <property type="component" value="Unassembled WGS sequence"/>
</dbReference>
<evidence type="ECO:0000313" key="5">
    <source>
        <dbReference type="EMBL" id="MQT92158.1"/>
    </source>
</evidence>
<evidence type="ECO:0000313" key="10">
    <source>
        <dbReference type="Proteomes" id="UP000466863"/>
    </source>
</evidence>
<evidence type="ECO:0000313" key="6">
    <source>
        <dbReference type="EMBL" id="MQU06715.1"/>
    </source>
</evidence>
<dbReference type="Proteomes" id="UP000441404">
    <property type="component" value="Unassembled WGS sequence"/>
</dbReference>
<keyword evidence="2" id="KW-0472">Membrane</keyword>
<dbReference type="AlphaFoldDB" id="A0A6A7YLT3"/>